<evidence type="ECO:0000313" key="4">
    <source>
        <dbReference type="Proteomes" id="UP000297245"/>
    </source>
</evidence>
<name>A0A4V4HFR3_DENBC</name>
<sequence length="331" mass="36225">MSLAPRKIGNASVNPIGFGAMGISIAYGAVGTDEERLKLLDGVFESGCNHWDTANVYGDSEDLIGKWFKRTGKRDSIFLATKFSITANGVCGTPEHVKEQCARSLERLGVDHIDLYYQHRTDPNVPIEKTVAAMAELVKEGKVKYLGLSECTANGLRRAHAVHPISALQIEYSPFVLDIEDPKVALLQTARELGVTIVAYSPLARGMITGQIRSPDDFAPDDFRKMIPKYQAANFPKILSVIDNIAEIGKKHNATAGQTTLAWILAQGEDFVIIPGTKKIKYHNENMGAASVKLSPEEIAQIRKIAEESEVPGDRYPPGHQETVRVESVAL</sequence>
<dbReference type="InterPro" id="IPR020471">
    <property type="entry name" value="AKR"/>
</dbReference>
<evidence type="ECO:0000313" key="3">
    <source>
        <dbReference type="EMBL" id="THU95955.1"/>
    </source>
</evidence>
<evidence type="ECO:0000259" key="2">
    <source>
        <dbReference type="Pfam" id="PF00248"/>
    </source>
</evidence>
<dbReference type="GO" id="GO:0016491">
    <property type="term" value="F:oxidoreductase activity"/>
    <property type="evidence" value="ECO:0007669"/>
    <property type="project" value="UniProtKB-KW"/>
</dbReference>
<keyword evidence="4" id="KW-1185">Reference proteome</keyword>
<dbReference type="InterPro" id="IPR023210">
    <property type="entry name" value="NADP_OxRdtase_dom"/>
</dbReference>
<feature type="domain" description="NADP-dependent oxidoreductase" evidence="2">
    <location>
        <begin position="15"/>
        <end position="306"/>
    </location>
</feature>
<dbReference type="PANTHER" id="PTHR43625:SF40">
    <property type="entry name" value="ALDO-KETO REDUCTASE YAKC [NADP(+)]"/>
    <property type="match status" value="1"/>
</dbReference>
<gene>
    <name evidence="3" type="ORF">K435DRAFT_665414</name>
</gene>
<dbReference type="AlphaFoldDB" id="A0A4V4HFR3"/>
<organism evidence="3 4">
    <name type="scientific">Dendrothele bispora (strain CBS 962.96)</name>
    <dbReference type="NCBI Taxonomy" id="1314807"/>
    <lineage>
        <taxon>Eukaryota</taxon>
        <taxon>Fungi</taxon>
        <taxon>Dikarya</taxon>
        <taxon>Basidiomycota</taxon>
        <taxon>Agaricomycotina</taxon>
        <taxon>Agaricomycetes</taxon>
        <taxon>Agaricomycetidae</taxon>
        <taxon>Agaricales</taxon>
        <taxon>Agaricales incertae sedis</taxon>
        <taxon>Dendrothele</taxon>
    </lineage>
</organism>
<dbReference type="Proteomes" id="UP000297245">
    <property type="component" value="Unassembled WGS sequence"/>
</dbReference>
<keyword evidence="1" id="KW-0560">Oxidoreductase</keyword>
<dbReference type="Pfam" id="PF00248">
    <property type="entry name" value="Aldo_ket_red"/>
    <property type="match status" value="1"/>
</dbReference>
<proteinExistence type="predicted"/>
<protein>
    <submittedName>
        <fullName evidence="3">Aldo/keto reductase</fullName>
    </submittedName>
</protein>
<accession>A0A4V4HFR3</accession>
<evidence type="ECO:0000256" key="1">
    <source>
        <dbReference type="ARBA" id="ARBA00023002"/>
    </source>
</evidence>
<dbReference type="PRINTS" id="PR00069">
    <property type="entry name" value="ALDKETRDTASE"/>
</dbReference>
<dbReference type="GO" id="GO:0005737">
    <property type="term" value="C:cytoplasm"/>
    <property type="evidence" value="ECO:0007669"/>
    <property type="project" value="TreeGrafter"/>
</dbReference>
<dbReference type="OrthoDB" id="37537at2759"/>
<dbReference type="SUPFAM" id="SSF51430">
    <property type="entry name" value="NAD(P)-linked oxidoreductase"/>
    <property type="match status" value="1"/>
</dbReference>
<reference evidence="3 4" key="1">
    <citation type="journal article" date="2019" name="Nat. Ecol. Evol.">
        <title>Megaphylogeny resolves global patterns of mushroom evolution.</title>
        <authorList>
            <person name="Varga T."/>
            <person name="Krizsan K."/>
            <person name="Foldi C."/>
            <person name="Dima B."/>
            <person name="Sanchez-Garcia M."/>
            <person name="Sanchez-Ramirez S."/>
            <person name="Szollosi G.J."/>
            <person name="Szarkandi J.G."/>
            <person name="Papp V."/>
            <person name="Albert L."/>
            <person name="Andreopoulos W."/>
            <person name="Angelini C."/>
            <person name="Antonin V."/>
            <person name="Barry K.W."/>
            <person name="Bougher N.L."/>
            <person name="Buchanan P."/>
            <person name="Buyck B."/>
            <person name="Bense V."/>
            <person name="Catcheside P."/>
            <person name="Chovatia M."/>
            <person name="Cooper J."/>
            <person name="Damon W."/>
            <person name="Desjardin D."/>
            <person name="Finy P."/>
            <person name="Geml J."/>
            <person name="Haridas S."/>
            <person name="Hughes K."/>
            <person name="Justo A."/>
            <person name="Karasinski D."/>
            <person name="Kautmanova I."/>
            <person name="Kiss B."/>
            <person name="Kocsube S."/>
            <person name="Kotiranta H."/>
            <person name="LaButti K.M."/>
            <person name="Lechner B.E."/>
            <person name="Liimatainen K."/>
            <person name="Lipzen A."/>
            <person name="Lukacs Z."/>
            <person name="Mihaltcheva S."/>
            <person name="Morgado L.N."/>
            <person name="Niskanen T."/>
            <person name="Noordeloos M.E."/>
            <person name="Ohm R.A."/>
            <person name="Ortiz-Santana B."/>
            <person name="Ovrebo C."/>
            <person name="Racz N."/>
            <person name="Riley R."/>
            <person name="Savchenko A."/>
            <person name="Shiryaev A."/>
            <person name="Soop K."/>
            <person name="Spirin V."/>
            <person name="Szebenyi C."/>
            <person name="Tomsovsky M."/>
            <person name="Tulloss R.E."/>
            <person name="Uehling J."/>
            <person name="Grigoriev I.V."/>
            <person name="Vagvolgyi C."/>
            <person name="Papp T."/>
            <person name="Martin F.M."/>
            <person name="Miettinen O."/>
            <person name="Hibbett D.S."/>
            <person name="Nagy L.G."/>
        </authorList>
    </citation>
    <scope>NUCLEOTIDE SEQUENCE [LARGE SCALE GENOMIC DNA]</scope>
    <source>
        <strain evidence="3 4">CBS 962.96</strain>
    </source>
</reference>
<dbReference type="InterPro" id="IPR050791">
    <property type="entry name" value="Aldo-Keto_reductase"/>
</dbReference>
<dbReference type="Gene3D" id="3.20.20.100">
    <property type="entry name" value="NADP-dependent oxidoreductase domain"/>
    <property type="match status" value="1"/>
</dbReference>
<dbReference type="EMBL" id="ML179188">
    <property type="protein sequence ID" value="THU95955.1"/>
    <property type="molecule type" value="Genomic_DNA"/>
</dbReference>
<dbReference type="PANTHER" id="PTHR43625">
    <property type="entry name" value="AFLATOXIN B1 ALDEHYDE REDUCTASE"/>
    <property type="match status" value="1"/>
</dbReference>
<dbReference type="InterPro" id="IPR036812">
    <property type="entry name" value="NAD(P)_OxRdtase_dom_sf"/>
</dbReference>